<dbReference type="PROSITE" id="PS51257">
    <property type="entry name" value="PROKAR_LIPOPROTEIN"/>
    <property type="match status" value="1"/>
</dbReference>
<feature type="compositionally biased region" description="Low complexity" evidence="1">
    <location>
        <begin position="23"/>
        <end position="42"/>
    </location>
</feature>
<feature type="chain" id="PRO_5038372114" evidence="2">
    <location>
        <begin position="23"/>
        <end position="164"/>
    </location>
</feature>
<dbReference type="Proteomes" id="UP000824035">
    <property type="component" value="Unassembled WGS sequence"/>
</dbReference>
<dbReference type="AlphaFoldDB" id="A0A9D2J082"/>
<proteinExistence type="predicted"/>
<evidence type="ECO:0000256" key="2">
    <source>
        <dbReference type="SAM" id="SignalP"/>
    </source>
</evidence>
<name>A0A9D2J082_9FIRM</name>
<feature type="region of interest" description="Disordered" evidence="1">
    <location>
        <begin position="61"/>
        <end position="105"/>
    </location>
</feature>
<keyword evidence="2" id="KW-0732">Signal</keyword>
<evidence type="ECO:0000313" key="3">
    <source>
        <dbReference type="EMBL" id="HIZ31432.1"/>
    </source>
</evidence>
<evidence type="ECO:0000313" key="4">
    <source>
        <dbReference type="Proteomes" id="UP000824035"/>
    </source>
</evidence>
<accession>A0A9D2J082</accession>
<evidence type="ECO:0000256" key="1">
    <source>
        <dbReference type="SAM" id="MobiDB-lite"/>
    </source>
</evidence>
<sequence>MKTRIFAIALALSLAACLTACGQPSSASQPGASGSGSSQSSPEVTETFYGRVSEVAGNELTLDLANPPGTDDAASAPADEDGEMPATVMTPATEAGEGTGGQVGAEERTELDYTGESRDFTIPGGLKITGADGSEKQLTDVKKGSVLTIFTNGSGQVTDVVLYE</sequence>
<organism evidence="3 4">
    <name type="scientific">Candidatus Allofournierella merdipullorum</name>
    <dbReference type="NCBI Taxonomy" id="2838595"/>
    <lineage>
        <taxon>Bacteria</taxon>
        <taxon>Bacillati</taxon>
        <taxon>Bacillota</taxon>
        <taxon>Clostridia</taxon>
        <taxon>Eubacteriales</taxon>
        <taxon>Oscillospiraceae</taxon>
        <taxon>Allofournierella</taxon>
    </lineage>
</organism>
<reference evidence="3" key="1">
    <citation type="journal article" date="2021" name="PeerJ">
        <title>Extensive microbial diversity within the chicken gut microbiome revealed by metagenomics and culture.</title>
        <authorList>
            <person name="Gilroy R."/>
            <person name="Ravi A."/>
            <person name="Getino M."/>
            <person name="Pursley I."/>
            <person name="Horton D.L."/>
            <person name="Alikhan N.F."/>
            <person name="Baker D."/>
            <person name="Gharbi K."/>
            <person name="Hall N."/>
            <person name="Watson M."/>
            <person name="Adriaenssens E.M."/>
            <person name="Foster-Nyarko E."/>
            <person name="Jarju S."/>
            <person name="Secka A."/>
            <person name="Antonio M."/>
            <person name="Oren A."/>
            <person name="Chaudhuri R.R."/>
            <person name="La Ragione R."/>
            <person name="Hildebrand F."/>
            <person name="Pallen M.J."/>
        </authorList>
    </citation>
    <scope>NUCLEOTIDE SEQUENCE</scope>
    <source>
        <strain evidence="3">ChiGjej4B4-18154</strain>
    </source>
</reference>
<dbReference type="EMBL" id="DXBV01000097">
    <property type="protein sequence ID" value="HIZ31432.1"/>
    <property type="molecule type" value="Genomic_DNA"/>
</dbReference>
<protein>
    <submittedName>
        <fullName evidence="3">Uncharacterized protein</fullName>
    </submittedName>
</protein>
<feature type="region of interest" description="Disordered" evidence="1">
    <location>
        <begin position="23"/>
        <end position="47"/>
    </location>
</feature>
<comment type="caution">
    <text evidence="3">The sequence shown here is derived from an EMBL/GenBank/DDBJ whole genome shotgun (WGS) entry which is preliminary data.</text>
</comment>
<gene>
    <name evidence="3" type="ORF">H9813_09440</name>
</gene>
<reference evidence="3" key="2">
    <citation type="submission" date="2021-04" db="EMBL/GenBank/DDBJ databases">
        <authorList>
            <person name="Gilroy R."/>
        </authorList>
    </citation>
    <scope>NUCLEOTIDE SEQUENCE</scope>
    <source>
        <strain evidence="3">ChiGjej4B4-18154</strain>
    </source>
</reference>
<feature type="signal peptide" evidence="2">
    <location>
        <begin position="1"/>
        <end position="22"/>
    </location>
</feature>